<evidence type="ECO:0000313" key="2">
    <source>
        <dbReference type="Proteomes" id="UP001556118"/>
    </source>
</evidence>
<gene>
    <name evidence="1" type="ORF">ABUH87_14405</name>
</gene>
<evidence type="ECO:0000313" key="1">
    <source>
        <dbReference type="EMBL" id="MEW9856327.1"/>
    </source>
</evidence>
<sequence length="62" mass="6711">MEDNLGAVNVQLGDENMAQRDVATAIPPTYATFQWIEPGVRIARLGRSATLTVRLRGIATAL</sequence>
<name>A0ABV3RED3_9SPHN</name>
<dbReference type="Proteomes" id="UP001556118">
    <property type="component" value="Unassembled WGS sequence"/>
</dbReference>
<proteinExistence type="predicted"/>
<dbReference type="EMBL" id="JBFNXR010000052">
    <property type="protein sequence ID" value="MEW9856327.1"/>
    <property type="molecule type" value="Genomic_DNA"/>
</dbReference>
<accession>A0ABV3RED3</accession>
<keyword evidence="2" id="KW-1185">Reference proteome</keyword>
<comment type="caution">
    <text evidence="1">The sequence shown here is derived from an EMBL/GenBank/DDBJ whole genome shotgun (WGS) entry which is preliminary data.</text>
</comment>
<reference evidence="1 2" key="1">
    <citation type="submission" date="2024-06" db="EMBL/GenBank/DDBJ databases">
        <title>Novosphingobium rhizovicinus M1R2S20.</title>
        <authorList>
            <person name="Sun J.-Q."/>
        </authorList>
    </citation>
    <scope>NUCLEOTIDE SEQUENCE [LARGE SCALE GENOMIC DNA]</scope>
    <source>
        <strain evidence="1 2">M1R2S20</strain>
    </source>
</reference>
<organism evidence="1 2">
    <name type="scientific">Novosphingobium rhizovicinum</name>
    <dbReference type="NCBI Taxonomy" id="3228928"/>
    <lineage>
        <taxon>Bacteria</taxon>
        <taxon>Pseudomonadati</taxon>
        <taxon>Pseudomonadota</taxon>
        <taxon>Alphaproteobacteria</taxon>
        <taxon>Sphingomonadales</taxon>
        <taxon>Sphingomonadaceae</taxon>
        <taxon>Novosphingobium</taxon>
    </lineage>
</organism>
<protein>
    <submittedName>
        <fullName evidence="1">Uncharacterized protein</fullName>
    </submittedName>
</protein>
<dbReference type="RefSeq" id="WP_367774742.1">
    <property type="nucleotide sequence ID" value="NZ_JBFNXR010000052.1"/>
</dbReference>